<evidence type="ECO:0000259" key="7">
    <source>
        <dbReference type="PROSITE" id="PS50157"/>
    </source>
</evidence>
<feature type="domain" description="C2H2-type" evidence="7">
    <location>
        <begin position="88"/>
        <end position="115"/>
    </location>
</feature>
<feature type="region of interest" description="Disordered" evidence="6">
    <location>
        <begin position="1122"/>
        <end position="1157"/>
    </location>
</feature>
<dbReference type="InterPro" id="IPR036236">
    <property type="entry name" value="Znf_C2H2_sf"/>
</dbReference>
<keyword evidence="3 5" id="KW-0863">Zinc-finger</keyword>
<evidence type="ECO:0000313" key="8">
    <source>
        <dbReference type="EnsemblMetazoa" id="AEPI000472-PA"/>
    </source>
</evidence>
<dbReference type="SUPFAM" id="SSF57667">
    <property type="entry name" value="beta-beta-alpha zinc fingers"/>
    <property type="match status" value="3"/>
</dbReference>
<proteinExistence type="predicted"/>
<evidence type="ECO:0000313" key="9">
    <source>
        <dbReference type="Proteomes" id="UP000075885"/>
    </source>
</evidence>
<keyword evidence="4" id="KW-0862">Zinc</keyword>
<dbReference type="PROSITE" id="PS00028">
    <property type="entry name" value="ZINC_FINGER_C2H2_1"/>
    <property type="match status" value="8"/>
</dbReference>
<dbReference type="EnsemblMetazoa" id="AEPI000472-RA">
    <property type="protein sequence ID" value="AEPI000472-PA"/>
    <property type="gene ID" value="AEPI000472"/>
</dbReference>
<protein>
    <recommendedName>
        <fullName evidence="7">C2H2-type domain-containing protein</fullName>
    </recommendedName>
</protein>
<feature type="domain" description="C2H2-type" evidence="7">
    <location>
        <begin position="148"/>
        <end position="175"/>
    </location>
</feature>
<evidence type="ECO:0000256" key="2">
    <source>
        <dbReference type="ARBA" id="ARBA00022737"/>
    </source>
</evidence>
<feature type="compositionally biased region" description="Polar residues" evidence="6">
    <location>
        <begin position="1325"/>
        <end position="1342"/>
    </location>
</feature>
<evidence type="ECO:0000256" key="6">
    <source>
        <dbReference type="SAM" id="MobiDB-lite"/>
    </source>
</evidence>
<dbReference type="GO" id="GO:0008270">
    <property type="term" value="F:zinc ion binding"/>
    <property type="evidence" value="ECO:0007669"/>
    <property type="project" value="UniProtKB-KW"/>
</dbReference>
<name>A0A182P0P0_9DIPT</name>
<feature type="compositionally biased region" description="Polar residues" evidence="6">
    <location>
        <begin position="462"/>
        <end position="481"/>
    </location>
</feature>
<evidence type="ECO:0000256" key="4">
    <source>
        <dbReference type="ARBA" id="ARBA00022833"/>
    </source>
</evidence>
<dbReference type="PANTHER" id="PTHR24379:SF121">
    <property type="entry name" value="C2H2-TYPE DOMAIN-CONTAINING PROTEIN"/>
    <property type="match status" value="1"/>
</dbReference>
<dbReference type="FunFam" id="3.30.160.60:FF:001864">
    <property type="entry name" value="zinc finger protein 883-like"/>
    <property type="match status" value="1"/>
</dbReference>
<feature type="domain" description="C2H2-type" evidence="7">
    <location>
        <begin position="1176"/>
        <end position="1200"/>
    </location>
</feature>
<dbReference type="InterPro" id="IPR013087">
    <property type="entry name" value="Znf_C2H2_type"/>
</dbReference>
<sequence>MAANEESSFEYAIVQIKEEALSDPEEAIPATTNNNYSENGYKKGSKPRRSTRTAGRPSVRNVKQEPNNNTLKTKASKWSTDAEAVSQYQCEHCHETFDSNSRLSRHKRQHRYENCPICAKKIQIDFLKYHIGQMHAGGKEPTVANLPYQCALCEKSFYYANHLQKHKQVHEKKSCPVCGESFRQSYLKYHMTRMHPTDAANPVKYRCSACKETFYDRNLLWAHQQKHKKLSSNHLNSPLHDSPGSPTNPLTYAPSSPYFSSISASHTSGPNDVILPSIFVKIPTQINQQYQQESRLRTHHSTANEIKCEERSESIKSEVADTRVKLITSSSSSSSSSTSNDPLPDIIDNYLNDTDAGVQPEVEPPILRLCDRCPFATLSEVRLNDHRQARHVTGGVESQVGTVETLNCPVCENKFYKATVLELHLAEDHEMMASEVEALSTRRIVRHATQSSMVDSRCAAVESSSEPAGATSNEMQPTNQGKSRIYIKNVQLLKKPDVIAQETRQENDVAQGQGQLLSAEQNPSSTHGGSLQDSHQLSLGEDMLPPPIAQSLDLPPHASISQQPCAVNGNKIFIRSVSLLQNVNFVASAENMLTSGSGNRYNTAPPPPPPPPSYLSMDCANGDGTSSLLDTMNGGYSTGMTKPAPSNSAQSRGSRIYIKNVDILRNPLITLDDPPVSSTNSLSVTFSEPITTSRASSCESIICTSTPPATVVEQQQPSAPEPCLTNTALGPATQTNDQSLLHGTEVSYSAGPDEMGNGNRSLPLTVEQGPQNLLMLFSTSQDGTIGTAVGGDPNFSYLTANTNSNVQNSEYDAHLPTPTVISCDGQQQQTAQQQPPSKKKSKIFIKNISVLKQPTIHLKSVDEVNLMTYDELQLQNILPTVGGMSSQTAMDGNQDPTGTLEQHETRDLLVNTDRTDKLFSGMIEMGDNLPLHPDEGNVVDDNDHDVMDGYHESDLGYGELSDVCDFTEGFNDRDDPGGGEIDLTAGLSTGNEPNGSGNFETETTHCDFSLPATDVTNDIILLQEESDANEKITPNHEWTALETTAGHGTSPLVQDIILQPMDGTEMSVATVASSDRREEDLLLDTQQVINLDPPKEYYRPESETIANSNAIEPEQQVMMAESLAASPEEETISPLTTTPQEPDRPRTRGRPKGAKQTGITKLKKLYTNLTAEEEGYKCDVKDCGVRFRQPDRLEYHRKCHVVGDGTNSIHCPECGSIEYRNWNTLHTHLWREHAIDMELYACHLCSFKTPVLCRLNNTHMKIHSEERNFKCAICGKAFKNNKQLRNHRRWHREPQPTPEPTTPQQQLQDNPPVSVLEEEQPIARQISQPKETAPSTVPTTNDPPLADKQKSTAKSSTLQSSMKCVKCGLRFAGKRQLRTHMDAKHPTEPGEHSTEVPVSKHRCLLCGMVFRTRYLLQSHSAKHSDEKRFKCEHCEYTTNDHNAFRRHKMRHSTKGGHMYKCSYCDYSSIQSTTYRKHLERMHAEVASALLYKCAKCPFVSISEAKYQLHRTKHHEEDASTEQSGQVEQGQVMESVEATESDYQQRQCESVNSDVVIVEQRDIDTGSISASPMEDPTAAAATIGGGGLQIIQHPIIRPAMFANNFSKVDNFYGYQPHHHHQQQQQQLGQSIMVKLPEATPRSMCPSSQVSYAIDILPTMTTSMPVPVSLPVGQIPEQHEYLHLAATTGEVLMRELN</sequence>
<dbReference type="Pfam" id="PF00096">
    <property type="entry name" value="zf-C2H2"/>
    <property type="match status" value="3"/>
</dbReference>
<evidence type="ECO:0000256" key="3">
    <source>
        <dbReference type="ARBA" id="ARBA00022771"/>
    </source>
</evidence>
<feature type="domain" description="C2H2-type" evidence="7">
    <location>
        <begin position="205"/>
        <end position="232"/>
    </location>
</feature>
<keyword evidence="9" id="KW-1185">Reference proteome</keyword>
<dbReference type="SMART" id="SM00355">
    <property type="entry name" value="ZnF_C2H2"/>
    <property type="match status" value="16"/>
</dbReference>
<keyword evidence="2" id="KW-0677">Repeat</keyword>
<accession>A0A182P0P0</accession>
<feature type="region of interest" description="Disordered" evidence="6">
    <location>
        <begin position="518"/>
        <end position="556"/>
    </location>
</feature>
<dbReference type="STRING" id="199890.A0A182P0P0"/>
<feature type="region of interest" description="Disordered" evidence="6">
    <location>
        <begin position="291"/>
        <end position="314"/>
    </location>
</feature>
<feature type="region of interest" description="Disordered" evidence="6">
    <location>
        <begin position="231"/>
        <end position="252"/>
    </location>
</feature>
<evidence type="ECO:0000256" key="1">
    <source>
        <dbReference type="ARBA" id="ARBA00022723"/>
    </source>
</evidence>
<keyword evidence="1" id="KW-0479">Metal-binding</keyword>
<feature type="domain" description="C2H2-type" evidence="7">
    <location>
        <begin position="1269"/>
        <end position="1296"/>
    </location>
</feature>
<dbReference type="Gene3D" id="3.30.160.60">
    <property type="entry name" value="Classic Zinc Finger"/>
    <property type="match status" value="7"/>
</dbReference>
<feature type="compositionally biased region" description="Polar residues" evidence="6">
    <location>
        <begin position="518"/>
        <end position="537"/>
    </location>
</feature>
<organism evidence="8 9">
    <name type="scientific">Anopheles epiroticus</name>
    <dbReference type="NCBI Taxonomy" id="199890"/>
    <lineage>
        <taxon>Eukaryota</taxon>
        <taxon>Metazoa</taxon>
        <taxon>Ecdysozoa</taxon>
        <taxon>Arthropoda</taxon>
        <taxon>Hexapoda</taxon>
        <taxon>Insecta</taxon>
        <taxon>Pterygota</taxon>
        <taxon>Neoptera</taxon>
        <taxon>Endopterygota</taxon>
        <taxon>Diptera</taxon>
        <taxon>Nematocera</taxon>
        <taxon>Culicoidea</taxon>
        <taxon>Culicidae</taxon>
        <taxon>Anophelinae</taxon>
        <taxon>Anopheles</taxon>
    </lineage>
</organism>
<feature type="region of interest" description="Disordered" evidence="6">
    <location>
        <begin position="455"/>
        <end position="481"/>
    </location>
</feature>
<feature type="domain" description="C2H2-type" evidence="7">
    <location>
        <begin position="1362"/>
        <end position="1390"/>
    </location>
</feature>
<feature type="domain" description="C2H2-type" evidence="7">
    <location>
        <begin position="1401"/>
        <end position="1428"/>
    </location>
</feature>
<dbReference type="PROSITE" id="PS50157">
    <property type="entry name" value="ZINC_FINGER_C2H2_2"/>
    <property type="match status" value="7"/>
</dbReference>
<feature type="region of interest" description="Disordered" evidence="6">
    <location>
        <begin position="20"/>
        <end position="78"/>
    </location>
</feature>
<evidence type="ECO:0000256" key="5">
    <source>
        <dbReference type="PROSITE-ProRule" id="PRU00042"/>
    </source>
</evidence>
<dbReference type="Proteomes" id="UP000075885">
    <property type="component" value="Unassembled WGS sequence"/>
</dbReference>
<reference evidence="9" key="1">
    <citation type="submission" date="2013-03" db="EMBL/GenBank/DDBJ databases">
        <title>The Genome Sequence of Anopheles epiroticus epiroticus2.</title>
        <authorList>
            <consortium name="The Broad Institute Genomics Platform"/>
            <person name="Neafsey D.E."/>
            <person name="Howell P."/>
            <person name="Walker B."/>
            <person name="Young S.K."/>
            <person name="Zeng Q."/>
            <person name="Gargeya S."/>
            <person name="Fitzgerald M."/>
            <person name="Haas B."/>
            <person name="Abouelleil A."/>
            <person name="Allen A.W."/>
            <person name="Alvarado L."/>
            <person name="Arachchi H.M."/>
            <person name="Berlin A.M."/>
            <person name="Chapman S.B."/>
            <person name="Gainer-Dewar J."/>
            <person name="Goldberg J."/>
            <person name="Griggs A."/>
            <person name="Gujja S."/>
            <person name="Hansen M."/>
            <person name="Howarth C."/>
            <person name="Imamovic A."/>
            <person name="Ireland A."/>
            <person name="Larimer J."/>
            <person name="McCowan C."/>
            <person name="Murphy C."/>
            <person name="Pearson M."/>
            <person name="Poon T.W."/>
            <person name="Priest M."/>
            <person name="Roberts A."/>
            <person name="Saif S."/>
            <person name="Shea T."/>
            <person name="Sisk P."/>
            <person name="Sykes S."/>
            <person name="Wortman J."/>
            <person name="Nusbaum C."/>
            <person name="Birren B."/>
        </authorList>
    </citation>
    <scope>NUCLEOTIDE SEQUENCE [LARGE SCALE GENOMIC DNA]</scope>
    <source>
        <strain evidence="9">Epiroticus2</strain>
    </source>
</reference>
<feature type="compositionally biased region" description="Polar residues" evidence="6">
    <location>
        <begin position="64"/>
        <end position="78"/>
    </location>
</feature>
<feature type="region of interest" description="Disordered" evidence="6">
    <location>
        <begin position="1284"/>
        <end position="1357"/>
    </location>
</feature>
<dbReference type="PANTHER" id="PTHR24379">
    <property type="entry name" value="KRAB AND ZINC FINGER DOMAIN-CONTAINING"/>
    <property type="match status" value="1"/>
</dbReference>
<dbReference type="VEuPathDB" id="VectorBase:AEPI000472"/>
<reference evidence="8" key="2">
    <citation type="submission" date="2020-05" db="UniProtKB">
        <authorList>
            <consortium name="EnsemblMetazoa"/>
        </authorList>
    </citation>
    <scope>IDENTIFICATION</scope>
    <source>
        <strain evidence="8">Epiroticus2</strain>
    </source>
</reference>